<reference evidence="2 3" key="1">
    <citation type="journal article" date="2012" name="J. Bacteriol.">
        <title>Complete Genome Sequence of the BTEX-Degrading Bacterium Pseudoxanthomonas spadix BD-a59.</title>
        <authorList>
            <person name="Lee S.H."/>
            <person name="Jin H.M."/>
            <person name="Lee H.J."/>
            <person name="Kim J.M."/>
            <person name="Jeon C.O."/>
        </authorList>
    </citation>
    <scope>NUCLEOTIDE SEQUENCE [LARGE SCALE GENOMIC DNA]</scope>
    <source>
        <strain evidence="2 3">BD-a59</strain>
    </source>
</reference>
<dbReference type="Proteomes" id="UP000005870">
    <property type="component" value="Chromosome"/>
</dbReference>
<feature type="chain" id="PRO_5003504305" description="Lipoprotein" evidence="1">
    <location>
        <begin position="21"/>
        <end position="94"/>
    </location>
</feature>
<organism evidence="2 3">
    <name type="scientific">Pseudoxanthomonas spadix (strain BD-a59)</name>
    <dbReference type="NCBI Taxonomy" id="1045855"/>
    <lineage>
        <taxon>Bacteria</taxon>
        <taxon>Pseudomonadati</taxon>
        <taxon>Pseudomonadota</taxon>
        <taxon>Gammaproteobacteria</taxon>
        <taxon>Lysobacterales</taxon>
        <taxon>Lysobacteraceae</taxon>
        <taxon>Pseudoxanthomonas</taxon>
    </lineage>
</organism>
<evidence type="ECO:0000313" key="3">
    <source>
        <dbReference type="Proteomes" id="UP000005870"/>
    </source>
</evidence>
<sequence>MAMQPNALKLLCGMAMLALAGCASTIGQDGSTVSLVCQQQAREAANQPPFPKSLRDGKHGQEFQQGIRDAQMSRSCQQEVDSHVEVTFKPTHGS</sequence>
<dbReference type="KEGG" id="psd:DSC_06620"/>
<gene>
    <name evidence="2" type="ordered locus">DSC_06620</name>
</gene>
<proteinExistence type="predicted"/>
<dbReference type="STRING" id="1045855.DSC_06620"/>
<accession>G7URU7</accession>
<evidence type="ECO:0000313" key="2">
    <source>
        <dbReference type="EMBL" id="AER55975.1"/>
    </source>
</evidence>
<evidence type="ECO:0000256" key="1">
    <source>
        <dbReference type="SAM" id="SignalP"/>
    </source>
</evidence>
<feature type="signal peptide" evidence="1">
    <location>
        <begin position="1"/>
        <end position="20"/>
    </location>
</feature>
<keyword evidence="1" id="KW-0732">Signal</keyword>
<dbReference type="HOGENOM" id="CLU_2384017_0_0_6"/>
<dbReference type="AlphaFoldDB" id="G7URU7"/>
<name>G7URU7_PSEUP</name>
<protein>
    <recommendedName>
        <fullName evidence="4">Lipoprotein</fullName>
    </recommendedName>
</protein>
<evidence type="ECO:0008006" key="4">
    <source>
        <dbReference type="Google" id="ProtNLM"/>
    </source>
</evidence>
<keyword evidence="3" id="KW-1185">Reference proteome</keyword>
<dbReference type="EMBL" id="CP003093">
    <property type="protein sequence ID" value="AER55975.1"/>
    <property type="molecule type" value="Genomic_DNA"/>
</dbReference>